<evidence type="ECO:0000259" key="4">
    <source>
        <dbReference type="PROSITE" id="PS50303"/>
    </source>
</evidence>
<keyword evidence="1" id="KW-0677">Repeat</keyword>
<dbReference type="SUPFAM" id="SSF48371">
    <property type="entry name" value="ARM repeat"/>
    <property type="match status" value="1"/>
</dbReference>
<sequence>MNQEIQKKQIFSSEIDPKNLKPFQLTNLTFSPNKTSQTNFKPFPKEDFQKQTMDSNKIFQLNQQFKIFSPFFQKETQKEDLSSKSPFVSIPNEENFPGIIPKNRDPKNQEEMINNRTNKTESESNFAYPNTFENEKSSELKNFYSNPFFSQKTINQSLPNVGKNLSISPLKPSMSYPSFEFQKLQYSQNFAQNYENQNQQKPPTYLENHPNESNLFRLKKSHSTNEVYSNNQSFQNQFPTNTQDPFHNPYLNYQQYSGDPNQEFNSNIPYSYSFSYSNLNQRFPFTNQDQMNHYNPSFYSNQRNENAKKFPQNRYSPVQYHLNYNFNHNNNQNYYPDPNIRQYSRSPDLIRSNHFQQSKNSNLNSLSNLKNQGIHNNLNLDFILGHILEFSLDKHGSNLVQQKVESANNLEHEKIFEEIKPHFFELIFHIFGNYVIQKFLNKATEIHINFFLDKMKGRINEISNHVYGCRVIQKMIEVSNQNQQERILVELRHSVKSCVHDQNGNHVIQKCVEFIPQNSIQFIIDEFEEEIIHFSKHAFGCRVVQRILSFCEGEKVDSIIQKLLNAVPEFVFDQFANYVIQHLLENGTVDQKTSIVQKIFGKVLEMSQHKYASNVIEKCIEYGTSSQLQHLFQEVISKEGSLEIMMKDQYANYVVQKFLDRLNEKDQKRLVTLLMPYYEELSKEPFGKHIAGKLKNLN</sequence>
<evidence type="ECO:0000256" key="2">
    <source>
        <dbReference type="PROSITE-ProRule" id="PRU00317"/>
    </source>
</evidence>
<evidence type="ECO:0000313" key="5">
    <source>
        <dbReference type="EMBL" id="KAJ5067213.1"/>
    </source>
</evidence>
<organism evidence="5 6">
    <name type="scientific">Anaeramoeba ignava</name>
    <name type="common">Anaerobic marine amoeba</name>
    <dbReference type="NCBI Taxonomy" id="1746090"/>
    <lineage>
        <taxon>Eukaryota</taxon>
        <taxon>Metamonada</taxon>
        <taxon>Anaeramoebidae</taxon>
        <taxon>Anaeramoeba</taxon>
    </lineage>
</organism>
<dbReference type="InterPro" id="IPR001313">
    <property type="entry name" value="Pumilio_RNA-bd_rpt"/>
</dbReference>
<dbReference type="GO" id="GO:0003729">
    <property type="term" value="F:mRNA binding"/>
    <property type="evidence" value="ECO:0007669"/>
    <property type="project" value="TreeGrafter"/>
</dbReference>
<dbReference type="AlphaFoldDB" id="A0A9Q0R5F6"/>
<evidence type="ECO:0000256" key="1">
    <source>
        <dbReference type="ARBA" id="ARBA00022737"/>
    </source>
</evidence>
<feature type="repeat" description="Pumilio" evidence="2">
    <location>
        <begin position="526"/>
        <end position="561"/>
    </location>
</feature>
<comment type="caution">
    <text evidence="5">The sequence shown here is derived from an EMBL/GenBank/DDBJ whole genome shotgun (WGS) entry which is preliminary data.</text>
</comment>
<dbReference type="EMBL" id="JAPDFW010000132">
    <property type="protein sequence ID" value="KAJ5067213.1"/>
    <property type="molecule type" value="Genomic_DNA"/>
</dbReference>
<accession>A0A9Q0R5F6</accession>
<feature type="repeat" description="Pumilio" evidence="2">
    <location>
        <begin position="454"/>
        <end position="490"/>
    </location>
</feature>
<dbReference type="Proteomes" id="UP001149090">
    <property type="component" value="Unassembled WGS sequence"/>
</dbReference>
<evidence type="ECO:0000313" key="6">
    <source>
        <dbReference type="Proteomes" id="UP001149090"/>
    </source>
</evidence>
<protein>
    <submittedName>
        <fullName evidence="5">MateRNAl protein pumilio</fullName>
    </submittedName>
</protein>
<dbReference type="SMART" id="SM00025">
    <property type="entry name" value="Pumilio"/>
    <property type="match status" value="8"/>
</dbReference>
<dbReference type="GO" id="GO:0010608">
    <property type="term" value="P:post-transcriptional regulation of gene expression"/>
    <property type="evidence" value="ECO:0007669"/>
    <property type="project" value="TreeGrafter"/>
</dbReference>
<dbReference type="OMA" id="ATEIHIN"/>
<feature type="repeat" description="Pumilio" evidence="2">
    <location>
        <begin position="598"/>
        <end position="633"/>
    </location>
</feature>
<dbReference type="Gene3D" id="1.25.10.10">
    <property type="entry name" value="Leucine-rich Repeat Variant"/>
    <property type="match status" value="1"/>
</dbReference>
<dbReference type="CDD" id="cd07920">
    <property type="entry name" value="Pumilio"/>
    <property type="match status" value="1"/>
</dbReference>
<feature type="repeat" description="Pumilio" evidence="2">
    <location>
        <begin position="418"/>
        <end position="453"/>
    </location>
</feature>
<dbReference type="PROSITE" id="PS50303">
    <property type="entry name" value="PUM_HD"/>
    <property type="match status" value="1"/>
</dbReference>
<dbReference type="Pfam" id="PF00806">
    <property type="entry name" value="PUF"/>
    <property type="match status" value="8"/>
</dbReference>
<dbReference type="InterPro" id="IPR033712">
    <property type="entry name" value="Pumilio_RNA-bd"/>
</dbReference>
<dbReference type="PROSITE" id="PS50302">
    <property type="entry name" value="PUM"/>
    <property type="match status" value="7"/>
</dbReference>
<gene>
    <name evidence="5" type="ORF">M0811_13173</name>
</gene>
<dbReference type="OrthoDB" id="668540at2759"/>
<dbReference type="GO" id="GO:0005737">
    <property type="term" value="C:cytoplasm"/>
    <property type="evidence" value="ECO:0007669"/>
    <property type="project" value="TreeGrafter"/>
</dbReference>
<feature type="repeat" description="Pumilio" evidence="2">
    <location>
        <begin position="381"/>
        <end position="417"/>
    </location>
</feature>
<dbReference type="PANTHER" id="PTHR12537">
    <property type="entry name" value="RNA BINDING PROTEIN PUMILIO-RELATED"/>
    <property type="match status" value="1"/>
</dbReference>
<proteinExistence type="predicted"/>
<name>A0A9Q0R5F6_ANAIG</name>
<reference evidence="5" key="1">
    <citation type="submission" date="2022-10" db="EMBL/GenBank/DDBJ databases">
        <title>Novel sulphate-reducing endosymbionts in the free-living metamonad Anaeramoeba.</title>
        <authorList>
            <person name="Jerlstrom-Hultqvist J."/>
            <person name="Cepicka I."/>
            <person name="Gallot-Lavallee L."/>
            <person name="Salas-Leiva D."/>
            <person name="Curtis B.A."/>
            <person name="Zahonova K."/>
            <person name="Pipaliya S."/>
            <person name="Dacks J."/>
            <person name="Roger A.J."/>
        </authorList>
    </citation>
    <scope>NUCLEOTIDE SEQUENCE</scope>
    <source>
        <strain evidence="5">BMAN</strain>
    </source>
</reference>
<evidence type="ECO:0000256" key="3">
    <source>
        <dbReference type="SAM" id="MobiDB-lite"/>
    </source>
</evidence>
<dbReference type="InterPro" id="IPR033133">
    <property type="entry name" value="PUM-HD"/>
</dbReference>
<dbReference type="PANTHER" id="PTHR12537:SF12">
    <property type="entry name" value="MATERNAL PROTEIN PUMILIO"/>
    <property type="match status" value="1"/>
</dbReference>
<feature type="repeat" description="Pumilio" evidence="2">
    <location>
        <begin position="562"/>
        <end position="597"/>
    </location>
</feature>
<feature type="repeat" description="Pumilio" evidence="2">
    <location>
        <begin position="634"/>
        <end position="672"/>
    </location>
</feature>
<feature type="domain" description="PUM-HD" evidence="4">
    <location>
        <begin position="361"/>
        <end position="698"/>
    </location>
</feature>
<feature type="region of interest" description="Disordered" evidence="3">
    <location>
        <begin position="82"/>
        <end position="108"/>
    </location>
</feature>
<dbReference type="InterPro" id="IPR011989">
    <property type="entry name" value="ARM-like"/>
</dbReference>
<keyword evidence="6" id="KW-1185">Reference proteome</keyword>
<dbReference type="InterPro" id="IPR016024">
    <property type="entry name" value="ARM-type_fold"/>
</dbReference>